<keyword evidence="15" id="KW-0812">Transmembrane</keyword>
<keyword evidence="10" id="KW-0804">Transcription</keyword>
<keyword evidence="8" id="KW-0238">DNA-binding</keyword>
<dbReference type="GO" id="GO:0005634">
    <property type="term" value="C:nucleus"/>
    <property type="evidence" value="ECO:0007669"/>
    <property type="project" value="UniProtKB-SubCell"/>
</dbReference>
<dbReference type="Pfam" id="PF06203">
    <property type="entry name" value="CCT"/>
    <property type="match status" value="1"/>
</dbReference>
<evidence type="ECO:0000259" key="17">
    <source>
        <dbReference type="PROSITE" id="PS51017"/>
    </source>
</evidence>
<protein>
    <submittedName>
        <fullName evidence="19">Uncharacterized protein</fullName>
    </submittedName>
</protein>
<evidence type="ECO:0000256" key="9">
    <source>
        <dbReference type="ARBA" id="ARBA00023159"/>
    </source>
</evidence>
<feature type="region of interest" description="Disordered" evidence="14">
    <location>
        <begin position="251"/>
        <end position="298"/>
    </location>
</feature>
<feature type="transmembrane region" description="Helical" evidence="15">
    <location>
        <begin position="225"/>
        <end position="246"/>
    </location>
</feature>
<keyword evidence="15" id="KW-0472">Membrane</keyword>
<accession>A0AA86TP15</accession>
<comment type="similarity">
    <text evidence="3">Belongs to the type IV zinc-finger family. Class C subfamily.</text>
</comment>
<evidence type="ECO:0000256" key="12">
    <source>
        <dbReference type="PROSITE-ProRule" id="PRU00094"/>
    </source>
</evidence>
<feature type="compositionally biased region" description="Polar residues" evidence="14">
    <location>
        <begin position="251"/>
        <end position="291"/>
    </location>
</feature>
<dbReference type="SMART" id="SM00401">
    <property type="entry name" value="ZnF_GATA"/>
    <property type="match status" value="1"/>
</dbReference>
<keyword evidence="4" id="KW-0479">Metal-binding</keyword>
<gene>
    <name evidence="19" type="ORF">AYBTSS11_LOCUS26109</name>
</gene>
<proteinExistence type="inferred from homology"/>
<dbReference type="Pfam" id="PF06200">
    <property type="entry name" value="tify"/>
    <property type="match status" value="1"/>
</dbReference>
<dbReference type="PROSITE" id="PS00344">
    <property type="entry name" value="GATA_ZN_FINGER_1"/>
    <property type="match status" value="1"/>
</dbReference>
<dbReference type="AlphaFoldDB" id="A0AA86TP15"/>
<evidence type="ECO:0000256" key="11">
    <source>
        <dbReference type="ARBA" id="ARBA00023242"/>
    </source>
</evidence>
<evidence type="ECO:0000313" key="19">
    <source>
        <dbReference type="EMBL" id="CAJ1974042.1"/>
    </source>
</evidence>
<dbReference type="Pfam" id="PF00320">
    <property type="entry name" value="GATA"/>
    <property type="match status" value="1"/>
</dbReference>
<evidence type="ECO:0000256" key="8">
    <source>
        <dbReference type="ARBA" id="ARBA00023125"/>
    </source>
</evidence>
<dbReference type="Gramene" id="rna-AYBTSS11_LOCUS26109">
    <property type="protein sequence ID" value="CAJ1974042.1"/>
    <property type="gene ID" value="gene-AYBTSS11_LOCUS26109"/>
</dbReference>
<evidence type="ECO:0000256" key="1">
    <source>
        <dbReference type="ARBA" id="ARBA00002206"/>
    </source>
</evidence>
<keyword evidence="7" id="KW-0805">Transcription regulation</keyword>
<dbReference type="GO" id="GO:0006355">
    <property type="term" value="P:regulation of DNA-templated transcription"/>
    <property type="evidence" value="ECO:0007669"/>
    <property type="project" value="InterPro"/>
</dbReference>
<evidence type="ECO:0000256" key="5">
    <source>
        <dbReference type="ARBA" id="ARBA00022771"/>
    </source>
</evidence>
<evidence type="ECO:0000256" key="14">
    <source>
        <dbReference type="SAM" id="MobiDB-lite"/>
    </source>
</evidence>
<dbReference type="SMART" id="SM00979">
    <property type="entry name" value="TIFY"/>
    <property type="match status" value="1"/>
</dbReference>
<sequence length="365" mass="39382">MYDPMNQIVPAEDNDAAASDHHIHYSSHTIEDVGAAVEDVSADSVFVPPPEISIQDSSQLTLSFRGQVYVFDAVTPDKVQAVLLLLGGSELTSGPQCAELSPQNHTGAAEFPARCSLPQRAASLNRFRQKRKERCFDKKVRYSVRQEVALRSESDIIDPVDVSKVVNSGQMTAIALLQSGASLLPNAGIRVFCCNGAECHKIALVSIAAAMLSVAAILINNAALVFSVVVIPIHILPLSIFVPVMHRNKGQFTSSKKQDGTNSWGSDQESGQEAVQSETSCTHCGTSSKSTPMMRRGPSGPRSLCNACGLFWANRGTLRDLSKRNQEHSLAPPEQVDVGNNDLDCRSAIPAQHNNHVNETKALDE</sequence>
<dbReference type="SUPFAM" id="SSF57716">
    <property type="entry name" value="Glucocorticoid receptor-like (DNA-binding domain)"/>
    <property type="match status" value="1"/>
</dbReference>
<dbReference type="Gene3D" id="3.30.50.10">
    <property type="entry name" value="Erythroid Transcription Factor GATA-1, subunit A"/>
    <property type="match status" value="1"/>
</dbReference>
<dbReference type="GO" id="GO:0008270">
    <property type="term" value="F:zinc ion binding"/>
    <property type="evidence" value="ECO:0007669"/>
    <property type="project" value="UniProtKB-KW"/>
</dbReference>
<dbReference type="PROSITE" id="PS50114">
    <property type="entry name" value="GATA_ZN_FINGER_2"/>
    <property type="match status" value="1"/>
</dbReference>
<dbReference type="InterPro" id="IPR010399">
    <property type="entry name" value="Tify_dom"/>
</dbReference>
<comment type="subcellular location">
    <subcellularLocation>
        <location evidence="2 13">Nucleus</location>
    </subcellularLocation>
</comment>
<keyword evidence="5 12" id="KW-0863">Zinc-finger</keyword>
<dbReference type="InterPro" id="IPR045280">
    <property type="entry name" value="TIFY-like"/>
</dbReference>
<evidence type="ECO:0000256" key="7">
    <source>
        <dbReference type="ARBA" id="ARBA00023015"/>
    </source>
</evidence>
<organism evidence="19 20">
    <name type="scientific">Sphenostylis stenocarpa</name>
    <dbReference type="NCBI Taxonomy" id="92480"/>
    <lineage>
        <taxon>Eukaryota</taxon>
        <taxon>Viridiplantae</taxon>
        <taxon>Streptophyta</taxon>
        <taxon>Embryophyta</taxon>
        <taxon>Tracheophyta</taxon>
        <taxon>Spermatophyta</taxon>
        <taxon>Magnoliopsida</taxon>
        <taxon>eudicotyledons</taxon>
        <taxon>Gunneridae</taxon>
        <taxon>Pentapetalae</taxon>
        <taxon>rosids</taxon>
        <taxon>fabids</taxon>
        <taxon>Fabales</taxon>
        <taxon>Fabaceae</taxon>
        <taxon>Papilionoideae</taxon>
        <taxon>50 kb inversion clade</taxon>
        <taxon>NPAAA clade</taxon>
        <taxon>indigoferoid/millettioid clade</taxon>
        <taxon>Phaseoleae</taxon>
        <taxon>Sphenostylis</taxon>
    </lineage>
</organism>
<dbReference type="Proteomes" id="UP001189624">
    <property type="component" value="Chromosome 9"/>
</dbReference>
<feature type="domain" description="Tify" evidence="18">
    <location>
        <begin position="53"/>
        <end position="88"/>
    </location>
</feature>
<comment type="function">
    <text evidence="1">Transcriptional activator that specifically binds 5'-GATA-3' or 5'-GAT-3' motifs within gene promoters.</text>
</comment>
<dbReference type="EMBL" id="OY731406">
    <property type="protein sequence ID" value="CAJ1974042.1"/>
    <property type="molecule type" value="Genomic_DNA"/>
</dbReference>
<evidence type="ECO:0000256" key="6">
    <source>
        <dbReference type="ARBA" id="ARBA00022833"/>
    </source>
</evidence>
<keyword evidence="9" id="KW-0010">Activator</keyword>
<evidence type="ECO:0000256" key="2">
    <source>
        <dbReference type="ARBA" id="ARBA00004123"/>
    </source>
</evidence>
<dbReference type="InterPro" id="IPR013088">
    <property type="entry name" value="Znf_NHR/GATA"/>
</dbReference>
<evidence type="ECO:0000256" key="10">
    <source>
        <dbReference type="ARBA" id="ARBA00023163"/>
    </source>
</evidence>
<evidence type="ECO:0000256" key="15">
    <source>
        <dbReference type="SAM" id="Phobius"/>
    </source>
</evidence>
<dbReference type="PROSITE" id="PS51017">
    <property type="entry name" value="CCT"/>
    <property type="match status" value="1"/>
</dbReference>
<keyword evidence="11 13" id="KW-0539">Nucleus</keyword>
<keyword evidence="15" id="KW-1133">Transmembrane helix</keyword>
<feature type="domain" description="CCT" evidence="17">
    <location>
        <begin position="120"/>
        <end position="162"/>
    </location>
</feature>
<evidence type="ECO:0000259" key="18">
    <source>
        <dbReference type="PROSITE" id="PS51320"/>
    </source>
</evidence>
<evidence type="ECO:0000256" key="4">
    <source>
        <dbReference type="ARBA" id="ARBA00022723"/>
    </source>
</evidence>
<reference evidence="19" key="1">
    <citation type="submission" date="2023-10" db="EMBL/GenBank/DDBJ databases">
        <authorList>
            <person name="Domelevo Entfellner J.-B."/>
        </authorList>
    </citation>
    <scope>NUCLEOTIDE SEQUENCE</scope>
</reference>
<feature type="domain" description="GATA-type" evidence="16">
    <location>
        <begin position="275"/>
        <end position="333"/>
    </location>
</feature>
<evidence type="ECO:0000256" key="13">
    <source>
        <dbReference type="PROSITE-ProRule" id="PRU00357"/>
    </source>
</evidence>
<name>A0AA86TP15_9FABA</name>
<dbReference type="InterPro" id="IPR000679">
    <property type="entry name" value="Znf_GATA"/>
</dbReference>
<dbReference type="GO" id="GO:0043565">
    <property type="term" value="F:sequence-specific DNA binding"/>
    <property type="evidence" value="ECO:0007669"/>
    <property type="project" value="InterPro"/>
</dbReference>
<evidence type="ECO:0000313" key="20">
    <source>
        <dbReference type="Proteomes" id="UP001189624"/>
    </source>
</evidence>
<dbReference type="CDD" id="cd00202">
    <property type="entry name" value="ZnF_GATA"/>
    <property type="match status" value="1"/>
</dbReference>
<keyword evidence="20" id="KW-1185">Reference proteome</keyword>
<evidence type="ECO:0000256" key="3">
    <source>
        <dbReference type="ARBA" id="ARBA00007722"/>
    </source>
</evidence>
<keyword evidence="6" id="KW-0862">Zinc</keyword>
<dbReference type="PANTHER" id="PTHR46125">
    <property type="entry name" value="GATA TRANSCRIPTION FACTOR 28"/>
    <property type="match status" value="1"/>
</dbReference>
<dbReference type="InterPro" id="IPR010402">
    <property type="entry name" value="CCT_domain"/>
</dbReference>
<evidence type="ECO:0000259" key="16">
    <source>
        <dbReference type="PROSITE" id="PS50114"/>
    </source>
</evidence>
<dbReference type="PROSITE" id="PS51320">
    <property type="entry name" value="TIFY"/>
    <property type="match status" value="1"/>
</dbReference>
<feature type="transmembrane region" description="Helical" evidence="15">
    <location>
        <begin position="202"/>
        <end position="219"/>
    </location>
</feature>
<dbReference type="PANTHER" id="PTHR46125:SF20">
    <property type="entry name" value="GATA TRANSCRIPTION FACTOR 25"/>
    <property type="match status" value="1"/>
</dbReference>